<evidence type="ECO:0000256" key="3">
    <source>
        <dbReference type="ARBA" id="ARBA00022630"/>
    </source>
</evidence>
<keyword evidence="4 5" id="KW-0274">FAD</keyword>
<evidence type="ECO:0000256" key="4">
    <source>
        <dbReference type="ARBA" id="ARBA00022827"/>
    </source>
</evidence>
<dbReference type="SUPFAM" id="SSF56645">
    <property type="entry name" value="Acyl-CoA dehydrogenase NM domain-like"/>
    <property type="match status" value="1"/>
</dbReference>
<dbReference type="InterPro" id="IPR037069">
    <property type="entry name" value="AcylCoA_DH/ox_N_sf"/>
</dbReference>
<feature type="region of interest" description="Disordered" evidence="6">
    <location>
        <begin position="560"/>
        <end position="637"/>
    </location>
</feature>
<dbReference type="Gene3D" id="2.40.110.10">
    <property type="entry name" value="Butyryl-CoA Dehydrogenase, subunit A, domain 2"/>
    <property type="match status" value="1"/>
</dbReference>
<dbReference type="CDD" id="cd00567">
    <property type="entry name" value="ACAD"/>
    <property type="match status" value="1"/>
</dbReference>
<feature type="compositionally biased region" description="Low complexity" evidence="6">
    <location>
        <begin position="566"/>
        <end position="581"/>
    </location>
</feature>
<evidence type="ECO:0000256" key="1">
    <source>
        <dbReference type="ARBA" id="ARBA00001974"/>
    </source>
</evidence>
<dbReference type="PANTHER" id="PTHR43884">
    <property type="entry name" value="ACYL-COA DEHYDROGENASE"/>
    <property type="match status" value="1"/>
</dbReference>
<gene>
    <name evidence="9" type="ORF">P8A19_29490</name>
</gene>
<dbReference type="InterPro" id="IPR046373">
    <property type="entry name" value="Acyl-CoA_Oxase/DH_mid-dom_sf"/>
</dbReference>
<feature type="domain" description="Acyl-CoA oxidase/dehydrogenase middle" evidence="8">
    <location>
        <begin position="122"/>
        <end position="217"/>
    </location>
</feature>
<evidence type="ECO:0000313" key="9">
    <source>
        <dbReference type="EMBL" id="WLQ59299.1"/>
    </source>
</evidence>
<name>A0ABY9IWX0_9ACTN</name>
<protein>
    <submittedName>
        <fullName evidence="9">Acyl-CoA dehydrogenase family protein</fullName>
    </submittedName>
</protein>
<feature type="domain" description="Acyl-CoA dehydrogenase/oxidase C-terminal" evidence="7">
    <location>
        <begin position="230"/>
        <end position="379"/>
    </location>
</feature>
<dbReference type="InterPro" id="IPR009075">
    <property type="entry name" value="AcylCo_DH/oxidase_C"/>
</dbReference>
<dbReference type="Gene3D" id="1.10.540.10">
    <property type="entry name" value="Acyl-CoA dehydrogenase/oxidase, N-terminal domain"/>
    <property type="match status" value="1"/>
</dbReference>
<feature type="compositionally biased region" description="Low complexity" evidence="6">
    <location>
        <begin position="595"/>
        <end position="620"/>
    </location>
</feature>
<evidence type="ECO:0000256" key="5">
    <source>
        <dbReference type="RuleBase" id="RU362125"/>
    </source>
</evidence>
<dbReference type="Pfam" id="PF00441">
    <property type="entry name" value="Acyl-CoA_dh_1"/>
    <property type="match status" value="1"/>
</dbReference>
<evidence type="ECO:0000256" key="2">
    <source>
        <dbReference type="ARBA" id="ARBA00009347"/>
    </source>
</evidence>
<evidence type="ECO:0000313" key="10">
    <source>
        <dbReference type="Proteomes" id="UP001235744"/>
    </source>
</evidence>
<keyword evidence="10" id="KW-1185">Reference proteome</keyword>
<dbReference type="SUPFAM" id="SSF47203">
    <property type="entry name" value="Acyl-CoA dehydrogenase C-terminal domain-like"/>
    <property type="match status" value="1"/>
</dbReference>
<reference evidence="9 10" key="1">
    <citation type="submission" date="2023-03" db="EMBL/GenBank/DDBJ databases">
        <title>Isolation and description of six Streptomyces strains from soil environments, able to metabolize different microbial glucans.</title>
        <authorList>
            <person name="Widen T."/>
            <person name="Larsbrink J."/>
        </authorList>
    </citation>
    <scope>NUCLEOTIDE SEQUENCE [LARGE SCALE GENOMIC DNA]</scope>
    <source>
        <strain evidence="9 10">Alt2</strain>
    </source>
</reference>
<evidence type="ECO:0000256" key="6">
    <source>
        <dbReference type="SAM" id="MobiDB-lite"/>
    </source>
</evidence>
<comment type="cofactor">
    <cofactor evidence="1 5">
        <name>FAD</name>
        <dbReference type="ChEBI" id="CHEBI:57692"/>
    </cofactor>
</comment>
<sequence>MHHSAAGALDALLGRPGEEHGAFRPADLAGLDEREEFPAAACGVLDAFGLNDHYVPAAFGGELRDYTDLMQLLRTVARRDLTVAVAHGKTFLGAAPVWVAGGADQAAALGALIADGAVVSWGLTERAHGSDLLAGELSATPENAGWRLNGEKWLINNATRGGFICVLARTDPAGGPRGFSLFLVDKRGLAADAYSCPPKIPTHGIRGADISGIAFHDALIPGSALVGEVGTGIETVLKALQLTRTASTALSLGAGDTALRLGVDYARNRRLYGRTLGDLPRVRRIIGEVYAAQLLAEATGLVAARSVHALPGEMSVVSAVAKALIPDLAQNVLDRVAELLGVRSFLTQEYADGLFAKLERDHRVVAIFDGNTAVNRNALIDQFPLLAAAYRRGRCDEAGVTAATSLSVPSTEFTAGGLSLLAMRGSSLMQSLPAAVARIAEQAERGLLPRQVVVLAEEVEAAADALHTEFAELRRTPQDVPPTAFVLAERYELCFAATACLQLWLNNPQPAGDAQSPTIWRNALWLQATLRTALTRLGSPLEEAGAEAYDRLAEHAFGPAVPTLRSTSDGSTSDGSTSDGSPLDGATSGSSTPDGATSDRATSGSSTSDGATSDGSLPDDSTTDDSTPDGETAGSTS</sequence>
<dbReference type="Proteomes" id="UP001235744">
    <property type="component" value="Chromosome"/>
</dbReference>
<evidence type="ECO:0000259" key="8">
    <source>
        <dbReference type="Pfam" id="PF02770"/>
    </source>
</evidence>
<comment type="similarity">
    <text evidence="2 5">Belongs to the acyl-CoA dehydrogenase family.</text>
</comment>
<dbReference type="InterPro" id="IPR006091">
    <property type="entry name" value="Acyl-CoA_Oxase/DH_mid-dom"/>
</dbReference>
<dbReference type="InterPro" id="IPR036250">
    <property type="entry name" value="AcylCo_DH-like_C"/>
</dbReference>
<dbReference type="Pfam" id="PF02770">
    <property type="entry name" value="Acyl-CoA_dh_M"/>
    <property type="match status" value="1"/>
</dbReference>
<dbReference type="InterPro" id="IPR009100">
    <property type="entry name" value="AcylCoA_DH/oxidase_NM_dom_sf"/>
</dbReference>
<dbReference type="EMBL" id="CP120988">
    <property type="protein sequence ID" value="WLQ59299.1"/>
    <property type="molecule type" value="Genomic_DNA"/>
</dbReference>
<dbReference type="RefSeq" id="WP_306069909.1">
    <property type="nucleotide sequence ID" value="NZ_CP120988.1"/>
</dbReference>
<keyword evidence="3 5" id="KW-0285">Flavoprotein</keyword>
<evidence type="ECO:0000259" key="7">
    <source>
        <dbReference type="Pfam" id="PF00441"/>
    </source>
</evidence>
<accession>A0ABY9IWX0</accession>
<keyword evidence="5" id="KW-0560">Oxidoreductase</keyword>
<proteinExistence type="inferred from homology"/>
<dbReference type="PANTHER" id="PTHR43884:SF19">
    <property type="entry name" value="ACYL-COA DEHYDROGENASE FADE4-RELATED"/>
    <property type="match status" value="1"/>
</dbReference>
<organism evidence="9 10">
    <name type="scientific">Streptomyces poriferorum</name>
    <dbReference type="NCBI Taxonomy" id="2798799"/>
    <lineage>
        <taxon>Bacteria</taxon>
        <taxon>Bacillati</taxon>
        <taxon>Actinomycetota</taxon>
        <taxon>Actinomycetes</taxon>
        <taxon>Kitasatosporales</taxon>
        <taxon>Streptomycetaceae</taxon>
        <taxon>Streptomyces</taxon>
    </lineage>
</organism>
<dbReference type="Gene3D" id="1.20.140.10">
    <property type="entry name" value="Butyryl-CoA Dehydrogenase, subunit A, domain 3"/>
    <property type="match status" value="1"/>
</dbReference>